<dbReference type="STRING" id="73239.Q7RIS7"/>
<dbReference type="AlphaFoldDB" id="Q7RIS7"/>
<sequence>QFLYIGLKYLCHILGAVYIKQHDSTQFTNQKQNPIIMNKEVCKRFKKALDAFPDTLDESGNYQFKDNNSLNNYTCNNNDNTLSGFCNNNNKFQSDFDKISAGCLYLLDEFIKNCGVVFSPAKNNINIVDYILIWLSYMINLKYSEEEDIITCFFSSYIYDCDKYKTKINELTDYKDYENYKGIIDKKWYLLSMDSIIISKFYDAFKSLCEMYTEFDENKEDCTKCSKKASQFVEKYEELYKDYNSTKYSSYKQVLCTLSTDYDNLIKKCNDGKPLPEIDKTKIPENCFEETSEKIHVTGYEELSGEFSGEFSEVTLSESSLVSKLFIVLSIFGAIAIFLGIAYKYSLFGFRKRFQKQKLREKLKNIKKRLNH</sequence>
<feature type="transmembrane region" description="Helical" evidence="1">
    <location>
        <begin position="325"/>
        <end position="350"/>
    </location>
</feature>
<keyword evidence="1" id="KW-0812">Transmembrane</keyword>
<reference evidence="2 3" key="1">
    <citation type="journal article" date="2002" name="Nature">
        <title>Genome sequence and comparative analysis of the model rodent malaria parasite Plasmodium yoelii yoelii.</title>
        <authorList>
            <person name="Carlton J.M."/>
            <person name="Angiuoli S.V."/>
            <person name="Suh B.B."/>
            <person name="Kooij T.W."/>
            <person name="Pertea M."/>
            <person name="Silva J.C."/>
            <person name="Ermolaeva M.D."/>
            <person name="Allen J.E."/>
            <person name="Selengut J.D."/>
            <person name="Koo H.L."/>
            <person name="Peterson J.D."/>
            <person name="Pop M."/>
            <person name="Kosack D.S."/>
            <person name="Shumway M.F."/>
            <person name="Bidwell S.L."/>
            <person name="Shallom S.J."/>
            <person name="van Aken S.E."/>
            <person name="Riedmuller S.B."/>
            <person name="Feldblyum T.V."/>
            <person name="Cho J.K."/>
            <person name="Quackenbush J."/>
            <person name="Sedegah M."/>
            <person name="Shoaibi A."/>
            <person name="Cummings L.M."/>
            <person name="Florens L."/>
            <person name="Yates J.R."/>
            <person name="Raine J.D."/>
            <person name="Sinden R.E."/>
            <person name="Harris M.A."/>
            <person name="Cunningham D.A."/>
            <person name="Preiser P.R."/>
            <person name="Bergman L.W."/>
            <person name="Vaidya A.B."/>
            <person name="van Lin L.H."/>
            <person name="Janse C.J."/>
            <person name="Waters A.P."/>
            <person name="Smith H.O."/>
            <person name="White O.R."/>
            <person name="Salzberg S.L."/>
            <person name="Venter J.C."/>
            <person name="Fraser C.M."/>
            <person name="Hoffman S.L."/>
            <person name="Gardner M.J."/>
            <person name="Carucci D.J."/>
        </authorList>
    </citation>
    <scope>NUCLEOTIDE SEQUENCE [LARGE SCALE GENOMIC DNA]</scope>
    <source>
        <strain evidence="2 3">17XNL</strain>
    </source>
</reference>
<comment type="caution">
    <text evidence="2">The sequence shown here is derived from an EMBL/GenBank/DDBJ whole genome shotgun (WGS) entry which is preliminary data.</text>
</comment>
<name>Q7RIS7_PLAYO</name>
<organism evidence="2 3">
    <name type="scientific">Plasmodium yoelii yoelii</name>
    <dbReference type="NCBI Taxonomy" id="73239"/>
    <lineage>
        <taxon>Eukaryota</taxon>
        <taxon>Sar</taxon>
        <taxon>Alveolata</taxon>
        <taxon>Apicomplexa</taxon>
        <taxon>Aconoidasida</taxon>
        <taxon>Haemosporida</taxon>
        <taxon>Plasmodiidae</taxon>
        <taxon>Plasmodium</taxon>
        <taxon>Plasmodium (Vinckeia)</taxon>
    </lineage>
</organism>
<keyword evidence="1" id="KW-1133">Transmembrane helix</keyword>
<protein>
    <submittedName>
        <fullName evidence="2">Yir4 protein</fullName>
    </submittedName>
</protein>
<dbReference type="Proteomes" id="UP000008553">
    <property type="component" value="Unassembled WGS sequence"/>
</dbReference>
<evidence type="ECO:0000256" key="1">
    <source>
        <dbReference type="SAM" id="Phobius"/>
    </source>
</evidence>
<dbReference type="Pfam" id="PF06022">
    <property type="entry name" value="Cir_Bir_Yir"/>
    <property type="match status" value="1"/>
</dbReference>
<dbReference type="InParanoid" id="Q7RIS7"/>
<proteinExistence type="predicted"/>
<keyword evidence="3" id="KW-1185">Reference proteome</keyword>
<keyword evidence="1" id="KW-0472">Membrane</keyword>
<dbReference type="PaxDb" id="73239-Q7RIS7"/>
<gene>
    <name evidence="2" type="ORF">PY03539</name>
</gene>
<feature type="non-terminal residue" evidence="2">
    <location>
        <position position="1"/>
    </location>
</feature>
<dbReference type="EMBL" id="AABL01001026">
    <property type="protein sequence ID" value="EAA15261.1"/>
    <property type="molecule type" value="Genomic_DNA"/>
</dbReference>
<dbReference type="NCBIfam" id="TIGR01590">
    <property type="entry name" value="yir-bir-cir_Pla"/>
    <property type="match status" value="1"/>
</dbReference>
<evidence type="ECO:0000313" key="3">
    <source>
        <dbReference type="Proteomes" id="UP000008553"/>
    </source>
</evidence>
<dbReference type="KEGG" id="pyo:PY17X_0500121"/>
<dbReference type="InterPro" id="IPR006477">
    <property type="entry name" value="Yir_bir_cir"/>
</dbReference>
<accession>Q7RIS7</accession>
<evidence type="ECO:0000313" key="2">
    <source>
        <dbReference type="EMBL" id="EAA15261.1"/>
    </source>
</evidence>